<comment type="caution">
    <text evidence="6">The sequence shown here is derived from an EMBL/GenBank/DDBJ whole genome shotgun (WGS) entry which is preliminary data.</text>
</comment>
<dbReference type="PROSITE" id="PS01081">
    <property type="entry name" value="HTH_TETR_1"/>
    <property type="match status" value="1"/>
</dbReference>
<evidence type="ECO:0000256" key="4">
    <source>
        <dbReference type="PROSITE-ProRule" id="PRU00335"/>
    </source>
</evidence>
<feature type="domain" description="HTH tetR-type" evidence="5">
    <location>
        <begin position="17"/>
        <end position="77"/>
    </location>
</feature>
<dbReference type="PRINTS" id="PR00455">
    <property type="entry name" value="HTHTETR"/>
</dbReference>
<dbReference type="EMBL" id="WRPM01000015">
    <property type="protein sequence ID" value="MVT25189.1"/>
    <property type="molecule type" value="Genomic_DNA"/>
</dbReference>
<dbReference type="GO" id="GO:0003700">
    <property type="term" value="F:DNA-binding transcription factor activity"/>
    <property type="evidence" value="ECO:0007669"/>
    <property type="project" value="TreeGrafter"/>
</dbReference>
<proteinExistence type="predicted"/>
<dbReference type="Pfam" id="PF00440">
    <property type="entry name" value="TetR_N"/>
    <property type="match status" value="1"/>
</dbReference>
<dbReference type="SUPFAM" id="SSF46689">
    <property type="entry name" value="Homeodomain-like"/>
    <property type="match status" value="1"/>
</dbReference>
<dbReference type="NCBIfam" id="TIGR03968">
    <property type="entry name" value="mycofact_TetR"/>
    <property type="match status" value="1"/>
</dbReference>
<dbReference type="Pfam" id="PF17754">
    <property type="entry name" value="TetR_C_14"/>
    <property type="match status" value="1"/>
</dbReference>
<dbReference type="PANTHER" id="PTHR30055">
    <property type="entry name" value="HTH-TYPE TRANSCRIPTIONAL REGULATOR RUTR"/>
    <property type="match status" value="1"/>
</dbReference>
<evidence type="ECO:0000256" key="2">
    <source>
        <dbReference type="ARBA" id="ARBA00023125"/>
    </source>
</evidence>
<keyword evidence="7" id="KW-1185">Reference proteome</keyword>
<dbReference type="OrthoDB" id="956698at2"/>
<dbReference type="InterPro" id="IPR023851">
    <property type="entry name" value="Tscrpt_reg_TetR-type"/>
</dbReference>
<dbReference type="AlphaFoldDB" id="A0A7K1UFG3"/>
<dbReference type="InterPro" id="IPR041347">
    <property type="entry name" value="MftR_C"/>
</dbReference>
<evidence type="ECO:0000256" key="3">
    <source>
        <dbReference type="ARBA" id="ARBA00023163"/>
    </source>
</evidence>
<dbReference type="Gene3D" id="1.10.10.60">
    <property type="entry name" value="Homeodomain-like"/>
    <property type="match status" value="1"/>
</dbReference>
<name>A0A7K1UFG3_9MICC</name>
<dbReference type="InterPro" id="IPR050109">
    <property type="entry name" value="HTH-type_TetR-like_transc_reg"/>
</dbReference>
<dbReference type="InterPro" id="IPR023772">
    <property type="entry name" value="DNA-bd_HTH_TetR-type_CS"/>
</dbReference>
<dbReference type="Proteomes" id="UP000460157">
    <property type="component" value="Unassembled WGS sequence"/>
</dbReference>
<dbReference type="RefSeq" id="WP_157320965.1">
    <property type="nucleotide sequence ID" value="NZ_BMFX01000020.1"/>
</dbReference>
<evidence type="ECO:0000313" key="6">
    <source>
        <dbReference type="EMBL" id="MVT25189.1"/>
    </source>
</evidence>
<dbReference type="InterPro" id="IPR009057">
    <property type="entry name" value="Homeodomain-like_sf"/>
</dbReference>
<keyword evidence="3" id="KW-0804">Transcription</keyword>
<dbReference type="Gene3D" id="1.10.357.10">
    <property type="entry name" value="Tetracycline Repressor, domain 2"/>
    <property type="match status" value="1"/>
</dbReference>
<organism evidence="6 7">
    <name type="scientific">Nesterenkonia alkaliphila</name>
    <dbReference type="NCBI Taxonomy" id="1463631"/>
    <lineage>
        <taxon>Bacteria</taxon>
        <taxon>Bacillati</taxon>
        <taxon>Actinomycetota</taxon>
        <taxon>Actinomycetes</taxon>
        <taxon>Micrococcales</taxon>
        <taxon>Micrococcaceae</taxon>
        <taxon>Nesterenkonia</taxon>
    </lineage>
</organism>
<accession>A0A7K1UFG3</accession>
<dbReference type="GO" id="GO:0000976">
    <property type="term" value="F:transcription cis-regulatory region binding"/>
    <property type="evidence" value="ECO:0007669"/>
    <property type="project" value="TreeGrafter"/>
</dbReference>
<keyword evidence="1" id="KW-0805">Transcription regulation</keyword>
<sequence>MTIADSSRSSSRGRTPLTSKATLSRIGLELFIERGFDQVTVDDIAEAAGIGRRTFFRYFPSKNDLPWGDFEALLDQLESHLDTVDHEVPLFDALRTAVSEFNRFPGDDHALHRNRMELLLTNPTLVAHSTIRYEAWRTVIAEFTARRLNKPTDHLQPKTIGQICLGISVSAHYQWLDQAGQSLPELIDSGFQLARDVFLT</sequence>
<feature type="DNA-binding region" description="H-T-H motif" evidence="4">
    <location>
        <begin position="40"/>
        <end position="59"/>
    </location>
</feature>
<keyword evidence="2 4" id="KW-0238">DNA-binding</keyword>
<reference evidence="6 7" key="1">
    <citation type="submission" date="2019-12" db="EMBL/GenBank/DDBJ databases">
        <title>Nesterenkonia muleiensis sp. nov., a novel actinobacterium isolated from sap of Populus euphratica.</title>
        <authorList>
            <person name="Wang R."/>
        </authorList>
    </citation>
    <scope>NUCLEOTIDE SEQUENCE [LARGE SCALE GENOMIC DNA]</scope>
    <source>
        <strain evidence="6 7">F10</strain>
    </source>
</reference>
<gene>
    <name evidence="6" type="primary">mftR</name>
    <name evidence="6" type="ORF">GNZ21_02220</name>
</gene>
<evidence type="ECO:0000313" key="7">
    <source>
        <dbReference type="Proteomes" id="UP000460157"/>
    </source>
</evidence>
<evidence type="ECO:0000256" key="1">
    <source>
        <dbReference type="ARBA" id="ARBA00023015"/>
    </source>
</evidence>
<protein>
    <submittedName>
        <fullName evidence="6">Mycofactocin system transcriptional regulator</fullName>
    </submittedName>
</protein>
<evidence type="ECO:0000259" key="5">
    <source>
        <dbReference type="PROSITE" id="PS50977"/>
    </source>
</evidence>
<dbReference type="PROSITE" id="PS50977">
    <property type="entry name" value="HTH_TETR_2"/>
    <property type="match status" value="1"/>
</dbReference>
<dbReference type="PANTHER" id="PTHR30055:SF238">
    <property type="entry name" value="MYCOFACTOCIN BIOSYNTHESIS TRANSCRIPTIONAL REGULATOR MFTR-RELATED"/>
    <property type="match status" value="1"/>
</dbReference>
<dbReference type="InterPro" id="IPR001647">
    <property type="entry name" value="HTH_TetR"/>
</dbReference>